<accession>A0A7M2YCP1</accession>
<dbReference type="EMBL" id="CP040442">
    <property type="protein sequence ID" value="QOW11415.1"/>
    <property type="molecule type" value="Genomic_DNA"/>
</dbReference>
<dbReference type="AlphaFoldDB" id="A0A7M2YCP1"/>
<sequence length="261" mass="29528">MKKHLFILISFVILINCAHDRVQESSTVTPLDYNNGKLSTGTVSTTGLIAPQGYEFSEIRPSSTPGISCFYLNFQEKARYSVSDDFVIPQNEIWNVKNISFYVINPDPVSANFSVKNIVMEIYDGNPDLATSKKVYGNLDTNLFKSSAPTNIYRITNETTKITDDPSASLVYKVETTIGNDLNLKAGHYWYQMTMKFDYGEDWSCYIPRLPQKGNNENSFNAYYKNFDNGLVFKTDNGVYNGTIPVNYETPFQITGVKTTF</sequence>
<organism evidence="1 2">
    <name type="scientific">Kaistella flava</name>
    <name type="common">ex Peng et al. 2021</name>
    <dbReference type="NCBI Taxonomy" id="2038776"/>
    <lineage>
        <taxon>Bacteria</taxon>
        <taxon>Pseudomonadati</taxon>
        <taxon>Bacteroidota</taxon>
        <taxon>Flavobacteriia</taxon>
        <taxon>Flavobacteriales</taxon>
        <taxon>Weeksellaceae</taxon>
        <taxon>Chryseobacterium group</taxon>
        <taxon>Kaistella</taxon>
    </lineage>
</organism>
<keyword evidence="2" id="KW-1185">Reference proteome</keyword>
<reference evidence="1 2" key="1">
    <citation type="submission" date="2019-05" db="EMBL/GenBank/DDBJ databases">
        <title>Chryseobacterium sp. isolated from King George Island, maritime Antarctica.</title>
        <authorList>
            <person name="Peng X."/>
        </authorList>
    </citation>
    <scope>NUCLEOTIDE SEQUENCE [LARGE SCALE GENOMIC DNA]</scope>
    <source>
        <strain evidence="1 2">7-3A</strain>
    </source>
</reference>
<gene>
    <name evidence="1" type="ORF">Q73A0000_14110</name>
</gene>
<evidence type="ECO:0000313" key="1">
    <source>
        <dbReference type="EMBL" id="QOW11415.1"/>
    </source>
</evidence>
<protein>
    <submittedName>
        <fullName evidence="1">Uncharacterized protein</fullName>
    </submittedName>
</protein>
<evidence type="ECO:0000313" key="2">
    <source>
        <dbReference type="Proteomes" id="UP000594195"/>
    </source>
</evidence>
<dbReference type="RefSeq" id="WP_193811597.1">
    <property type="nucleotide sequence ID" value="NZ_CP040442.1"/>
</dbReference>
<name>A0A7M2YCP1_9FLAO</name>
<dbReference type="KEGG" id="kfa:Q73A0000_14110"/>
<proteinExistence type="predicted"/>
<dbReference type="Proteomes" id="UP000594195">
    <property type="component" value="Chromosome"/>
</dbReference>